<dbReference type="RefSeq" id="WP_150376304.1">
    <property type="nucleotide sequence ID" value="NZ_CP044067.1"/>
</dbReference>
<dbReference type="CDD" id="cd00082">
    <property type="entry name" value="HisKA"/>
    <property type="match status" value="1"/>
</dbReference>
<dbReference type="Pfam" id="PF02518">
    <property type="entry name" value="HATPase_c"/>
    <property type="match status" value="1"/>
</dbReference>
<dbReference type="Gene3D" id="1.10.510.10">
    <property type="entry name" value="Transferase(Phosphotransferase) domain 1"/>
    <property type="match status" value="1"/>
</dbReference>
<dbReference type="Proteomes" id="UP000322822">
    <property type="component" value="Chromosome 2"/>
</dbReference>
<feature type="domain" description="Protein kinase" evidence="4">
    <location>
        <begin position="1"/>
        <end position="286"/>
    </location>
</feature>
<dbReference type="Gene3D" id="3.30.450.40">
    <property type="match status" value="1"/>
</dbReference>
<dbReference type="SMART" id="SM00220">
    <property type="entry name" value="S_TKc"/>
    <property type="match status" value="1"/>
</dbReference>
<dbReference type="SUPFAM" id="SSF55781">
    <property type="entry name" value="GAF domain-like"/>
    <property type="match status" value="1"/>
</dbReference>
<dbReference type="InterPro" id="IPR003594">
    <property type="entry name" value="HATPase_dom"/>
</dbReference>
<evidence type="ECO:0000256" key="2">
    <source>
        <dbReference type="ARBA" id="ARBA00012438"/>
    </source>
</evidence>
<dbReference type="SMART" id="SM00388">
    <property type="entry name" value="HisKA"/>
    <property type="match status" value="1"/>
</dbReference>
<dbReference type="PANTHER" id="PTHR43642:SF1">
    <property type="entry name" value="HYBRID SIGNAL TRANSDUCTION HISTIDINE KINASE G"/>
    <property type="match status" value="1"/>
</dbReference>
<proteinExistence type="predicted"/>
<protein>
    <recommendedName>
        <fullName evidence="2">histidine kinase</fullName>
        <ecNumber evidence="2">2.7.13.3</ecNumber>
    </recommendedName>
</protein>
<dbReference type="SUPFAM" id="SSF55874">
    <property type="entry name" value="ATPase domain of HSP90 chaperone/DNA topoisomerase II/histidine kinase"/>
    <property type="match status" value="1"/>
</dbReference>
<dbReference type="Gene3D" id="3.30.565.10">
    <property type="entry name" value="Histidine kinase-like ATPase, C-terminal domain"/>
    <property type="match status" value="1"/>
</dbReference>
<evidence type="ECO:0000259" key="5">
    <source>
        <dbReference type="PROSITE" id="PS50109"/>
    </source>
</evidence>
<feature type="domain" description="Histidine kinase" evidence="5">
    <location>
        <begin position="1083"/>
        <end position="1303"/>
    </location>
</feature>
<dbReference type="GO" id="GO:0000155">
    <property type="term" value="F:phosphorelay sensor kinase activity"/>
    <property type="evidence" value="ECO:0007669"/>
    <property type="project" value="InterPro"/>
</dbReference>
<dbReference type="InterPro" id="IPR004358">
    <property type="entry name" value="Sig_transdc_His_kin-like_C"/>
</dbReference>
<evidence type="ECO:0000313" key="7">
    <source>
        <dbReference type="Proteomes" id="UP000322822"/>
    </source>
</evidence>
<dbReference type="InterPro" id="IPR053159">
    <property type="entry name" value="Hybrid_Histidine_Kinase"/>
</dbReference>
<dbReference type="InterPro" id="IPR029016">
    <property type="entry name" value="GAF-like_dom_sf"/>
</dbReference>
<dbReference type="PROSITE" id="PS50011">
    <property type="entry name" value="PROTEIN_KINASE_DOM"/>
    <property type="match status" value="1"/>
</dbReference>
<dbReference type="GO" id="GO:0005524">
    <property type="term" value="F:ATP binding"/>
    <property type="evidence" value="ECO:0007669"/>
    <property type="project" value="InterPro"/>
</dbReference>
<dbReference type="CDD" id="cd14014">
    <property type="entry name" value="STKc_PknB_like"/>
    <property type="match status" value="1"/>
</dbReference>
<evidence type="ECO:0000313" key="6">
    <source>
        <dbReference type="EMBL" id="QET05796.1"/>
    </source>
</evidence>
<comment type="catalytic activity">
    <reaction evidence="1">
        <text>ATP + protein L-histidine = ADP + protein N-phospho-L-histidine.</text>
        <dbReference type="EC" id="2.7.13.3"/>
    </reaction>
</comment>
<evidence type="ECO:0000259" key="4">
    <source>
        <dbReference type="PROSITE" id="PS50011"/>
    </source>
</evidence>
<accession>A0A5P2HCQ0</accession>
<dbReference type="EMBL" id="CP044067">
    <property type="protein sequence ID" value="QET05796.1"/>
    <property type="molecule type" value="Genomic_DNA"/>
</dbReference>
<dbReference type="Gene3D" id="1.10.287.130">
    <property type="match status" value="1"/>
</dbReference>
<dbReference type="PANTHER" id="PTHR43642">
    <property type="entry name" value="HYBRID SIGNAL TRANSDUCTION HISTIDINE KINASE G"/>
    <property type="match status" value="1"/>
</dbReference>
<dbReference type="InterPro" id="IPR003661">
    <property type="entry name" value="HisK_dim/P_dom"/>
</dbReference>
<sequence length="1313" mass="142865">MYASSFLDARRESGFEIFWEDADVIFGKFRRPDAEGRWHPMLAVWTHSDNPAPATLCRLAREYALRDVLDSAWAARPLASHRERGHGVLLLEDPGATPLCRLTGTSMDVDRFLRLAVPIASALAGFHAAGLLHRNIKPAHILVDTERDAADGAAEARAWLTGFGIATHEADRGDAPAPLHEIAGTLAYMAPEQTGCMDLPVDARSDLYALGITFYEMLAGTLPFRAHDAKDWVYNHMARQPAPVDQGRRWIPAAVAQIVMKLLAKAPEDRYQSAAGLAADLRHCLEAWRQARDIAPFPLGRYERAARDPAFRAVPHADRAGGMRRNDAAPPRDIPEAERRFAALIDANANLFELAAATRMLLELLMASDQRERAAAVGVQYLQRAEGGWAAHPRAEDVQHEFRLLRQRLRERLGERPVADLLDLPPMTDRVALGTMDVLTALMPPAWYTDEYLRTRVILRMVNLSLAHGNADTSSLCYAWLAMILEPAAGNAENVAFAQLAMALADRRGIANVQARVYQVVGAHVLPWRDPLPVATGVLRRALDVMSRIGDVTHASFIHNNLITHALVGGDALATVQPEAEAGLAYARHARFGLATDRIAPQLQLIRTLRGLTPVFGSFDEPGTDKGAGEAGGFGQSGFNESAFAGRVTGDAGLALAACWYWIRRLQARFFSGDIDAAVHAADQAERLLWSCPSFLEQVEHCFYAALALAAQRDNATDAQQRRESLAVYHRQLQSWAAHCPATFADRAALVGAEIARLDGRDGRDMEAMRRYESAIEAARDQGHIHLQALANELAARFYLSRGLPKVARMYLREARRCYSHWGADAKVWQLDALYPRLADEDRPPAPTGAIGSPLGGTIGAPLEHLDLATVLEVSQAISREIHLDKLVDTLMRTALEQAGATRGMLILLRDGRPRLAADAVADENGIVVRTPEAEAEAGIQAGAPTASVAPLAPLGADTAPIPLIEQVLASGESVAVDNAPNLSAYMNDPYVQRHRPRSMLGLPLFNQATLVGILYVENRLAPRVFMPARAAMLKLLASQAAVALENSRLYHERRRADAARMQAQCELAHVSRVMTLSALASSIAHEVSQPLAAIIANTSAAMRWLRRAPPNLDEAQAALQGVAAQGERASAVIVGMRALLKKTATAYERVDLNAVIGDTLPLVRGEAARRRCAIAMTLATDLPHVAGDRVQLQQVVLNLLMNAIEASAEPEGVARPRRREILVRTARAEAGGVLVAVHDEGVGLRPDQAEQLFEAFYTTKEQGLGMGLAICRSIVESHAGRLWASPNHPAGAIFQFVIPADVSNIDSPTHHS</sequence>
<dbReference type="Pfam" id="PF01590">
    <property type="entry name" value="GAF"/>
    <property type="match status" value="1"/>
</dbReference>
<dbReference type="InterPro" id="IPR005467">
    <property type="entry name" value="His_kinase_dom"/>
</dbReference>
<dbReference type="Pfam" id="PF00069">
    <property type="entry name" value="Pkinase"/>
    <property type="match status" value="1"/>
</dbReference>
<organism evidence="6 7">
    <name type="scientific">Cupriavidus pauculus</name>
    <dbReference type="NCBI Taxonomy" id="82633"/>
    <lineage>
        <taxon>Bacteria</taxon>
        <taxon>Pseudomonadati</taxon>
        <taxon>Pseudomonadota</taxon>
        <taxon>Betaproteobacteria</taxon>
        <taxon>Burkholderiales</taxon>
        <taxon>Burkholderiaceae</taxon>
        <taxon>Cupriavidus</taxon>
    </lineage>
</organism>
<dbReference type="SMART" id="SM00065">
    <property type="entry name" value="GAF"/>
    <property type="match status" value="1"/>
</dbReference>
<dbReference type="PRINTS" id="PR00344">
    <property type="entry name" value="BCTRLSENSOR"/>
</dbReference>
<keyword evidence="3" id="KW-0597">Phosphoprotein</keyword>
<dbReference type="InterPro" id="IPR036890">
    <property type="entry name" value="HATPase_C_sf"/>
</dbReference>
<evidence type="ECO:0000256" key="3">
    <source>
        <dbReference type="ARBA" id="ARBA00022553"/>
    </source>
</evidence>
<evidence type="ECO:0000256" key="1">
    <source>
        <dbReference type="ARBA" id="ARBA00000085"/>
    </source>
</evidence>
<gene>
    <name evidence="6" type="ORF">FOB72_27920</name>
</gene>
<dbReference type="EC" id="2.7.13.3" evidence="2"/>
<name>A0A5P2HCQ0_9BURK</name>
<reference evidence="6 7" key="1">
    <citation type="submission" date="2019-09" db="EMBL/GenBank/DDBJ databases">
        <title>FDA dAtabase for Regulatory Grade micrObial Sequences (FDA-ARGOS): Supporting development and validation of Infectious Disease Dx tests.</title>
        <authorList>
            <person name="Sciortino C."/>
            <person name="Tallon L."/>
            <person name="Sadzewicz L."/>
            <person name="Vavikolanu K."/>
            <person name="Mehta A."/>
            <person name="Aluvathingal J."/>
            <person name="Nadendla S."/>
            <person name="Nandy P."/>
            <person name="Geyer C."/>
            <person name="Yan Y."/>
            <person name="Sichtig H."/>
        </authorList>
    </citation>
    <scope>NUCLEOTIDE SEQUENCE [LARGE SCALE GENOMIC DNA]</scope>
    <source>
        <strain evidence="6 7">FDAARGOS_664</strain>
    </source>
</reference>
<dbReference type="PROSITE" id="PS50109">
    <property type="entry name" value="HIS_KIN"/>
    <property type="match status" value="1"/>
</dbReference>
<dbReference type="OrthoDB" id="9801841at2"/>
<dbReference type="SMART" id="SM00387">
    <property type="entry name" value="HATPase_c"/>
    <property type="match status" value="1"/>
</dbReference>
<dbReference type="SUPFAM" id="SSF56112">
    <property type="entry name" value="Protein kinase-like (PK-like)"/>
    <property type="match status" value="1"/>
</dbReference>
<dbReference type="InterPro" id="IPR011009">
    <property type="entry name" value="Kinase-like_dom_sf"/>
</dbReference>
<dbReference type="InterPro" id="IPR003018">
    <property type="entry name" value="GAF"/>
</dbReference>
<dbReference type="InterPro" id="IPR000719">
    <property type="entry name" value="Prot_kinase_dom"/>
</dbReference>